<sequence>MSIAKQACCSGFSMMGTPRNTKKTAMMASVVSMDEPNIQDGKEKRPIGVTTSVVDTSGASSPCSLTFMPSVEAPRRPFPRLAASARRSMPIRSRQTVFLSHTTCSLKCDRRSFLARDSSPWVTILAYAVSIFPIFPSSWCIVSGKKG</sequence>
<dbReference type="EMBL" id="JAWHQM010000059">
    <property type="protein sequence ID" value="KAK5635885.1"/>
    <property type="molecule type" value="Genomic_DNA"/>
</dbReference>
<dbReference type="AlphaFoldDB" id="A0AAN7Z3U5"/>
<name>A0AAN7Z3U5_9PEZI</name>
<gene>
    <name evidence="2" type="ORF">RRF57_011597</name>
</gene>
<feature type="transmembrane region" description="Helical" evidence="1">
    <location>
        <begin position="121"/>
        <end position="142"/>
    </location>
</feature>
<protein>
    <submittedName>
        <fullName evidence="2">Uncharacterized protein</fullName>
    </submittedName>
</protein>
<organism evidence="2 3">
    <name type="scientific">Xylaria bambusicola</name>
    <dbReference type="NCBI Taxonomy" id="326684"/>
    <lineage>
        <taxon>Eukaryota</taxon>
        <taxon>Fungi</taxon>
        <taxon>Dikarya</taxon>
        <taxon>Ascomycota</taxon>
        <taxon>Pezizomycotina</taxon>
        <taxon>Sordariomycetes</taxon>
        <taxon>Xylariomycetidae</taxon>
        <taxon>Xylariales</taxon>
        <taxon>Xylariaceae</taxon>
        <taxon>Xylaria</taxon>
    </lineage>
</organism>
<comment type="caution">
    <text evidence="2">The sequence shown here is derived from an EMBL/GenBank/DDBJ whole genome shotgun (WGS) entry which is preliminary data.</text>
</comment>
<accession>A0AAN7Z3U5</accession>
<keyword evidence="1" id="KW-0472">Membrane</keyword>
<dbReference type="Proteomes" id="UP001305414">
    <property type="component" value="Unassembled WGS sequence"/>
</dbReference>
<reference evidence="2 3" key="1">
    <citation type="submission" date="2023-10" db="EMBL/GenBank/DDBJ databases">
        <title>Draft genome sequence of Xylaria bambusicola isolate GMP-LS, the root and basal stem rot pathogen of sugarcane in Indonesia.</title>
        <authorList>
            <person name="Selvaraj P."/>
            <person name="Muralishankar V."/>
            <person name="Muruganantham S."/>
            <person name="Sp S."/>
            <person name="Haryani S."/>
            <person name="Lau K.J.X."/>
            <person name="Naqvi N.I."/>
        </authorList>
    </citation>
    <scope>NUCLEOTIDE SEQUENCE [LARGE SCALE GENOMIC DNA]</scope>
    <source>
        <strain evidence="2">GMP-LS</strain>
    </source>
</reference>
<keyword evidence="1" id="KW-0812">Transmembrane</keyword>
<keyword evidence="1" id="KW-1133">Transmembrane helix</keyword>
<keyword evidence="3" id="KW-1185">Reference proteome</keyword>
<proteinExistence type="predicted"/>
<evidence type="ECO:0000313" key="3">
    <source>
        <dbReference type="Proteomes" id="UP001305414"/>
    </source>
</evidence>
<evidence type="ECO:0000313" key="2">
    <source>
        <dbReference type="EMBL" id="KAK5635885.1"/>
    </source>
</evidence>
<evidence type="ECO:0000256" key="1">
    <source>
        <dbReference type="SAM" id="Phobius"/>
    </source>
</evidence>